<evidence type="ECO:0000313" key="2">
    <source>
        <dbReference type="Proteomes" id="UP000321222"/>
    </source>
</evidence>
<dbReference type="Proteomes" id="UP000321222">
    <property type="component" value="Chromosome"/>
</dbReference>
<reference evidence="1 2" key="1">
    <citation type="submission" date="2019-08" db="EMBL/GenBank/DDBJ databases">
        <title>Flavobacterium alkalisoli sp. nov., isolated from rhizosphere soil of Suaeda salsa.</title>
        <authorList>
            <person name="Sun J.-Q."/>
            <person name="Xu L."/>
        </authorList>
    </citation>
    <scope>NUCLEOTIDE SEQUENCE [LARGE SCALE GENOMIC DNA]</scope>
    <source>
        <strain evidence="1 2">XS-5</strain>
    </source>
</reference>
<name>A0A5B9FNZ4_9FLAO</name>
<protein>
    <submittedName>
        <fullName evidence="1">DUF4279 domain-containing protein</fullName>
    </submittedName>
</protein>
<dbReference type="OrthoDB" id="893918at2"/>
<dbReference type="EMBL" id="CP042831">
    <property type="protein sequence ID" value="QEE48525.1"/>
    <property type="molecule type" value="Genomic_DNA"/>
</dbReference>
<dbReference type="Pfam" id="PF14106">
    <property type="entry name" value="DUF4279"/>
    <property type="match status" value="1"/>
</dbReference>
<keyword evidence="2" id="KW-1185">Reference proteome</keyword>
<dbReference type="InterPro" id="IPR025459">
    <property type="entry name" value="DUF4279"/>
</dbReference>
<dbReference type="RefSeq" id="WP_147582000.1">
    <property type="nucleotide sequence ID" value="NZ_CP042831.1"/>
</dbReference>
<gene>
    <name evidence="1" type="ORF">FUA48_02735</name>
</gene>
<proteinExistence type="predicted"/>
<accession>A0A5B9FNZ4</accession>
<organism evidence="1 2">
    <name type="scientific">Flavobacterium alkalisoli</name>
    <dbReference type="NCBI Taxonomy" id="2602769"/>
    <lineage>
        <taxon>Bacteria</taxon>
        <taxon>Pseudomonadati</taxon>
        <taxon>Bacteroidota</taxon>
        <taxon>Flavobacteriia</taxon>
        <taxon>Flavobacteriales</taxon>
        <taxon>Flavobacteriaceae</taxon>
        <taxon>Flavobacterium</taxon>
    </lineage>
</organism>
<dbReference type="AlphaFoldDB" id="A0A5B9FNZ4"/>
<evidence type="ECO:0000313" key="1">
    <source>
        <dbReference type="EMBL" id="QEE48525.1"/>
    </source>
</evidence>
<sequence length="151" mass="17330">MAYQKLTYAGTECNNYLYFSFYAEVFDTNLVTTELGIEPTSVKIKKHPVPISTSWKYQIEVGSEIDLETPLEQLVGIFECKVDAINRLKEKLQLSTRIQFVIYIDINPDSSTPYFGLNKRTIDFLGKTGTEVDFDLYKTDTIGLLDKMDEE</sequence>
<dbReference type="KEGG" id="fak:FUA48_02735"/>